<feature type="compositionally biased region" description="Basic and acidic residues" evidence="1">
    <location>
        <begin position="140"/>
        <end position="149"/>
    </location>
</feature>
<comment type="caution">
    <text evidence="2">The sequence shown here is derived from an EMBL/GenBank/DDBJ whole genome shotgun (WGS) entry which is preliminary data.</text>
</comment>
<sequence length="149" mass="17062">APEQKCASCRMLDKEDALYAKTLFIHIRERKKAEGRRACFMYRILSVKLARDAKTAYAVHDISARLKTLTPSLPTNIQETHELLLQQVTGDSLDADEEDPKAIQHVSVDTLDYENIDSQYHKQKFRDQAGHTVPTKKHKGMDTIEDPLR</sequence>
<evidence type="ECO:0000313" key="2">
    <source>
        <dbReference type="EMBL" id="CAF1241545.1"/>
    </source>
</evidence>
<keyword evidence="4" id="KW-1185">Reference proteome</keyword>
<dbReference type="EMBL" id="CAJNOQ010010057">
    <property type="protein sequence ID" value="CAF1241545.1"/>
    <property type="molecule type" value="Genomic_DNA"/>
</dbReference>
<reference evidence="2" key="1">
    <citation type="submission" date="2021-02" db="EMBL/GenBank/DDBJ databases">
        <authorList>
            <person name="Nowell W R."/>
        </authorList>
    </citation>
    <scope>NUCLEOTIDE SEQUENCE</scope>
</reference>
<accession>A0A814ZDD6</accession>
<name>A0A814ZDD6_9BILA</name>
<dbReference type="Proteomes" id="UP000663829">
    <property type="component" value="Unassembled WGS sequence"/>
</dbReference>
<feature type="region of interest" description="Disordered" evidence="1">
    <location>
        <begin position="127"/>
        <end position="149"/>
    </location>
</feature>
<dbReference type="AlphaFoldDB" id="A0A814ZDD6"/>
<protein>
    <submittedName>
        <fullName evidence="2">Uncharacterized protein</fullName>
    </submittedName>
</protein>
<evidence type="ECO:0000313" key="3">
    <source>
        <dbReference type="EMBL" id="CAF4004726.1"/>
    </source>
</evidence>
<proteinExistence type="predicted"/>
<dbReference type="Proteomes" id="UP000681722">
    <property type="component" value="Unassembled WGS sequence"/>
</dbReference>
<evidence type="ECO:0000256" key="1">
    <source>
        <dbReference type="SAM" id="MobiDB-lite"/>
    </source>
</evidence>
<feature type="non-terminal residue" evidence="2">
    <location>
        <position position="1"/>
    </location>
</feature>
<gene>
    <name evidence="2" type="ORF">GPM918_LOCUS25683</name>
    <name evidence="3" type="ORF">SRO942_LOCUS25704</name>
</gene>
<evidence type="ECO:0000313" key="4">
    <source>
        <dbReference type="Proteomes" id="UP000663829"/>
    </source>
</evidence>
<organism evidence="2 4">
    <name type="scientific">Didymodactylos carnosus</name>
    <dbReference type="NCBI Taxonomy" id="1234261"/>
    <lineage>
        <taxon>Eukaryota</taxon>
        <taxon>Metazoa</taxon>
        <taxon>Spiralia</taxon>
        <taxon>Gnathifera</taxon>
        <taxon>Rotifera</taxon>
        <taxon>Eurotatoria</taxon>
        <taxon>Bdelloidea</taxon>
        <taxon>Philodinida</taxon>
        <taxon>Philodinidae</taxon>
        <taxon>Didymodactylos</taxon>
    </lineage>
</organism>
<dbReference type="EMBL" id="CAJOBC010010671">
    <property type="protein sequence ID" value="CAF4004726.1"/>
    <property type="molecule type" value="Genomic_DNA"/>
</dbReference>